<evidence type="ECO:0000256" key="5">
    <source>
        <dbReference type="ARBA" id="ARBA00022679"/>
    </source>
</evidence>
<reference evidence="11" key="1">
    <citation type="submission" date="2019-12" db="EMBL/GenBank/DDBJ databases">
        <title>Genome sequencing and annotation of Brassica cretica.</title>
        <authorList>
            <person name="Studholme D.J."/>
            <person name="Sarris P.F."/>
        </authorList>
    </citation>
    <scope>NUCLEOTIDE SEQUENCE</scope>
    <source>
        <strain evidence="11">PFS-102/07</strain>
        <tissue evidence="11">Leaf</tissue>
    </source>
</reference>
<organism evidence="11">
    <name type="scientific">Brassica cretica</name>
    <name type="common">Mustard</name>
    <dbReference type="NCBI Taxonomy" id="69181"/>
    <lineage>
        <taxon>Eukaryota</taxon>
        <taxon>Viridiplantae</taxon>
        <taxon>Streptophyta</taxon>
        <taxon>Embryophyta</taxon>
        <taxon>Tracheophyta</taxon>
        <taxon>Spermatophyta</taxon>
        <taxon>Magnoliopsida</taxon>
        <taxon>eudicotyledons</taxon>
        <taxon>Gunneridae</taxon>
        <taxon>Pentapetalae</taxon>
        <taxon>rosids</taxon>
        <taxon>malvids</taxon>
        <taxon>Brassicales</taxon>
        <taxon>Brassicaceae</taxon>
        <taxon>Brassiceae</taxon>
        <taxon>Brassica</taxon>
    </lineage>
</organism>
<dbReference type="AlphaFoldDB" id="A0A8S9KJ81"/>
<feature type="compositionally biased region" description="Acidic residues" evidence="9">
    <location>
        <begin position="167"/>
        <end position="188"/>
    </location>
</feature>
<comment type="function">
    <text evidence="8">Required for proper chloroplast development, most likely through regulating plastid-encoded polymerase (PEP) dependent chloroplast transcription. Acts as a component of the transcriptionally active plastid chromosome that is required for plastid gene expression.</text>
</comment>
<dbReference type="Gene3D" id="3.40.1190.20">
    <property type="match status" value="2"/>
</dbReference>
<evidence type="ECO:0000259" key="10">
    <source>
        <dbReference type="Pfam" id="PF00294"/>
    </source>
</evidence>
<feature type="domain" description="Carbohydrate kinase PfkB" evidence="10">
    <location>
        <begin position="244"/>
        <end position="316"/>
    </location>
</feature>
<keyword evidence="3" id="KW-0150">Chloroplast</keyword>
<gene>
    <name evidence="11" type="ORF">F2Q70_00045125</name>
</gene>
<feature type="domain" description="Carbohydrate kinase PfkB" evidence="10">
    <location>
        <begin position="436"/>
        <end position="710"/>
    </location>
</feature>
<dbReference type="Pfam" id="PF00294">
    <property type="entry name" value="PfkB"/>
    <property type="match status" value="2"/>
</dbReference>
<evidence type="ECO:0000256" key="7">
    <source>
        <dbReference type="ARBA" id="ARBA00022946"/>
    </source>
</evidence>
<evidence type="ECO:0000256" key="6">
    <source>
        <dbReference type="ARBA" id="ARBA00022777"/>
    </source>
</evidence>
<comment type="similarity">
    <text evidence="2">Belongs to the carbohydrate kinase PfkB family.</text>
</comment>
<dbReference type="GO" id="GO:0042644">
    <property type="term" value="C:chloroplast nucleoid"/>
    <property type="evidence" value="ECO:0007669"/>
    <property type="project" value="TreeGrafter"/>
</dbReference>
<feature type="compositionally biased region" description="Basic and acidic residues" evidence="9">
    <location>
        <begin position="765"/>
        <end position="777"/>
    </location>
</feature>
<sequence>MASLSFTQFLPFPRCNADVVPCLQPLGFVKFRGERLNGKQGYLVAYGRRKLSESAPLDEDDGGNGAVGGKKPTKAPKRSGARTTKKKVVAKDEPLEESSQLLVASDDASDNESDTKEEPRRARKKVSPAAAAASSDAEEAKTEKKVRRKRTTKKDKEMEEGLVTYDEASDVEEPLTVEATDADSEGEEIDLSKHESEDISHTYGWPPLVCCFGSAQHAFVPSGRPANRLLDYERQERMKDAVWAPEKYIRAPGGCAGGVAIALASLGGKVAFMGKLGDDDFGQAMLYYLNVCKVQTRSVKIDSKRATACSTMKISKRVSPAAAAASSDAEEAKTEKKVRRKRTTKKDKEMEEGLVTYDEASDVEEPLTVEATDADSEGEEIDLSKHESEDISHTYGWPPLVCCFGSAQHAFVPSGRPANRLLDYERQERMKDAVWAPEKYIRAPGGCAGGVAIALASLGGKVAFMGKLGDDDFGQAMLYYLNVCKVQTRSVKIDSKRATACSTMKISKRGRLKSTCVKPCAEDSLSKSEINVDVLKEAKMFYFTTHSLLDKKMMPTTLQAIKISKQLGNVIFYDLNLPLPLWQSREETNSLIQEVWDLADVIEVTKQELEFLCGIEPTEEFDTKNNDSSKFVHYEPETVEPLWHENLKVLFVTNGTSKIHYYTKEHNGAVLGMEDVPITPFTRDMSASGDGIVAGLIRMLTVQPDLMNDKGYLERTARYAIECGVVDQWLLAQTRGYPPKDDMEEEDDDEEDEEMESDPNGIRSITEREYRTSKPYDEPDGPYVMKPEEEREYRKLELVGSMGEDDDSS</sequence>
<dbReference type="PANTHER" id="PTHR43085">
    <property type="entry name" value="HEXOKINASE FAMILY MEMBER"/>
    <property type="match status" value="1"/>
</dbReference>
<keyword evidence="4" id="KW-0934">Plastid</keyword>
<dbReference type="EMBL" id="QGKY02000164">
    <property type="protein sequence ID" value="KAF2594032.1"/>
    <property type="molecule type" value="Genomic_DNA"/>
</dbReference>
<accession>A0A8S9KJ81</accession>
<dbReference type="GO" id="GO:0016301">
    <property type="term" value="F:kinase activity"/>
    <property type="evidence" value="ECO:0007669"/>
    <property type="project" value="UniProtKB-KW"/>
</dbReference>
<comment type="caution">
    <text evidence="11">The sequence shown here is derived from an EMBL/GenBank/DDBJ whole genome shotgun (WGS) entry which is preliminary data.</text>
</comment>
<keyword evidence="6" id="KW-0418">Kinase</keyword>
<feature type="region of interest" description="Disordered" evidence="9">
    <location>
        <begin position="320"/>
        <end position="350"/>
    </location>
</feature>
<feature type="compositionally biased region" description="Basic residues" evidence="9">
    <location>
        <begin position="336"/>
        <end position="345"/>
    </location>
</feature>
<proteinExistence type="inferred from homology"/>
<feature type="region of interest" description="Disordered" evidence="9">
    <location>
        <begin position="736"/>
        <end position="809"/>
    </location>
</feature>
<evidence type="ECO:0000256" key="1">
    <source>
        <dbReference type="ARBA" id="ARBA00004229"/>
    </source>
</evidence>
<evidence type="ECO:0000256" key="8">
    <source>
        <dbReference type="ARBA" id="ARBA00058434"/>
    </source>
</evidence>
<comment type="subcellular location">
    <subcellularLocation>
        <location evidence="1">Plastid</location>
        <location evidence="1">Chloroplast</location>
    </subcellularLocation>
</comment>
<dbReference type="SUPFAM" id="SSF53613">
    <property type="entry name" value="Ribokinase-like"/>
    <property type="match status" value="2"/>
</dbReference>
<feature type="compositionally biased region" description="Basic residues" evidence="9">
    <location>
        <begin position="144"/>
        <end position="153"/>
    </location>
</feature>
<dbReference type="PANTHER" id="PTHR43085:SF2">
    <property type="entry name" value="FRUCTOKINASE-LIKE 2, CHLOROPLASTIC"/>
    <property type="match status" value="1"/>
</dbReference>
<dbReference type="CDD" id="cd01167">
    <property type="entry name" value="bac_FRK"/>
    <property type="match status" value="1"/>
</dbReference>
<dbReference type="GO" id="GO:0009662">
    <property type="term" value="P:etioplast organization"/>
    <property type="evidence" value="ECO:0007669"/>
    <property type="project" value="TreeGrafter"/>
</dbReference>
<keyword evidence="5" id="KW-0808">Transferase</keyword>
<dbReference type="GO" id="GO:0009658">
    <property type="term" value="P:chloroplast organization"/>
    <property type="evidence" value="ECO:0007669"/>
    <property type="project" value="UniProtKB-ARBA"/>
</dbReference>
<feature type="region of interest" description="Disordered" evidence="9">
    <location>
        <begin position="53"/>
        <end position="188"/>
    </location>
</feature>
<keyword evidence="7" id="KW-0809">Transit peptide</keyword>
<evidence type="ECO:0000256" key="3">
    <source>
        <dbReference type="ARBA" id="ARBA00022528"/>
    </source>
</evidence>
<dbReference type="InterPro" id="IPR050306">
    <property type="entry name" value="PfkB_Carbo_kinase"/>
</dbReference>
<feature type="compositionally biased region" description="Basic and acidic residues" evidence="9">
    <location>
        <begin position="786"/>
        <end position="797"/>
    </location>
</feature>
<evidence type="ECO:0000256" key="4">
    <source>
        <dbReference type="ARBA" id="ARBA00022640"/>
    </source>
</evidence>
<dbReference type="InterPro" id="IPR011611">
    <property type="entry name" value="PfkB_dom"/>
</dbReference>
<name>A0A8S9KJ81_BRACR</name>
<evidence type="ECO:0000256" key="9">
    <source>
        <dbReference type="SAM" id="MobiDB-lite"/>
    </source>
</evidence>
<evidence type="ECO:0000313" key="11">
    <source>
        <dbReference type="EMBL" id="KAF2594032.1"/>
    </source>
</evidence>
<dbReference type="InterPro" id="IPR029056">
    <property type="entry name" value="Ribokinase-like"/>
</dbReference>
<dbReference type="FunFam" id="3.40.1190.20:FF:000021">
    <property type="entry name" value="Fructokinase-like 2, chloroplastic"/>
    <property type="match status" value="1"/>
</dbReference>
<dbReference type="GO" id="GO:0042793">
    <property type="term" value="P:plastid transcription"/>
    <property type="evidence" value="ECO:0007669"/>
    <property type="project" value="UniProtKB-ARBA"/>
</dbReference>
<evidence type="ECO:0000256" key="2">
    <source>
        <dbReference type="ARBA" id="ARBA00010688"/>
    </source>
</evidence>
<protein>
    <recommendedName>
        <fullName evidence="10">Carbohydrate kinase PfkB domain-containing protein</fullName>
    </recommendedName>
</protein>
<feature type="compositionally biased region" description="Acidic residues" evidence="9">
    <location>
        <begin position="742"/>
        <end position="757"/>
    </location>
</feature>
<feature type="compositionally biased region" description="Basic residues" evidence="9">
    <location>
        <begin position="71"/>
        <end position="88"/>
    </location>
</feature>